<keyword evidence="1" id="KW-0732">Signal</keyword>
<dbReference type="OrthoDB" id="10407871at2759"/>
<dbReference type="GeneID" id="117644902"/>
<dbReference type="RefSeq" id="XP_034240506.1">
    <property type="nucleotide sequence ID" value="XM_034384615.1"/>
</dbReference>
<protein>
    <submittedName>
        <fullName evidence="3">Uncharacterized protein LOC117644902</fullName>
    </submittedName>
</protein>
<reference evidence="3" key="1">
    <citation type="submission" date="2025-08" db="UniProtKB">
        <authorList>
            <consortium name="RefSeq"/>
        </authorList>
    </citation>
    <scope>IDENTIFICATION</scope>
    <source>
        <tissue evidence="3">Total insect</tissue>
    </source>
</reference>
<sequence length="192" mass="22043">MPAAVKALILLALAALTGLAAAKKKPSAPLGSKLIFQWVEMEHCPETFDMNATYELRYMRNGDVFADTTFHVRKPAQTITKLRQIITSCTEAGAECEHFMTWDSPMEGCAFISAKHAVWSPTFVNIKPPFLCPIATGLYVNNNWTVDKNLLNLLPFPRNHLYKDRVEMWNEKNELFWCFIFHLIFKLYKPRT</sequence>
<evidence type="ECO:0000313" key="2">
    <source>
        <dbReference type="Proteomes" id="UP000515158"/>
    </source>
</evidence>
<keyword evidence="2" id="KW-1185">Reference proteome</keyword>
<dbReference type="InParanoid" id="A0A6P8YTS0"/>
<organism evidence="3">
    <name type="scientific">Thrips palmi</name>
    <name type="common">Melon thrips</name>
    <dbReference type="NCBI Taxonomy" id="161013"/>
    <lineage>
        <taxon>Eukaryota</taxon>
        <taxon>Metazoa</taxon>
        <taxon>Ecdysozoa</taxon>
        <taxon>Arthropoda</taxon>
        <taxon>Hexapoda</taxon>
        <taxon>Insecta</taxon>
        <taxon>Pterygota</taxon>
        <taxon>Neoptera</taxon>
        <taxon>Paraneoptera</taxon>
        <taxon>Thysanoptera</taxon>
        <taxon>Terebrantia</taxon>
        <taxon>Thripoidea</taxon>
        <taxon>Thripidae</taxon>
        <taxon>Thrips</taxon>
    </lineage>
</organism>
<name>A0A6P8YTS0_THRPL</name>
<evidence type="ECO:0000313" key="3">
    <source>
        <dbReference type="RefSeq" id="XP_034240506.1"/>
    </source>
</evidence>
<evidence type="ECO:0000256" key="1">
    <source>
        <dbReference type="SAM" id="SignalP"/>
    </source>
</evidence>
<proteinExistence type="predicted"/>
<dbReference type="KEGG" id="tpal:117644902"/>
<gene>
    <name evidence="3" type="primary">LOC117644902</name>
</gene>
<feature type="signal peptide" evidence="1">
    <location>
        <begin position="1"/>
        <end position="22"/>
    </location>
</feature>
<feature type="chain" id="PRO_5027702197" evidence="1">
    <location>
        <begin position="23"/>
        <end position="192"/>
    </location>
</feature>
<dbReference type="AlphaFoldDB" id="A0A6P8YTS0"/>
<accession>A0A6P8YTS0</accession>
<dbReference type="Proteomes" id="UP000515158">
    <property type="component" value="Unplaced"/>
</dbReference>